<feature type="transmembrane region" description="Helical" evidence="10">
    <location>
        <begin position="375"/>
        <end position="395"/>
    </location>
</feature>
<keyword evidence="9 10" id="KW-0472">Membrane</keyword>
<proteinExistence type="evidence at transcript level"/>
<evidence type="ECO:0000256" key="2">
    <source>
        <dbReference type="ARBA" id="ARBA00006185"/>
    </source>
</evidence>
<accession>A0A6F9D7L8</accession>
<comment type="similarity">
    <text evidence="2 10">Belongs to the ATG9 family.</text>
</comment>
<dbReference type="GO" id="GO:0061709">
    <property type="term" value="P:reticulophagy"/>
    <property type="evidence" value="ECO:0007669"/>
    <property type="project" value="TreeGrafter"/>
</dbReference>
<dbReference type="GO" id="GO:0034497">
    <property type="term" value="P:protein localization to phagophore assembly site"/>
    <property type="evidence" value="ECO:0007669"/>
    <property type="project" value="TreeGrafter"/>
</dbReference>
<dbReference type="GO" id="GO:0006869">
    <property type="term" value="P:lipid transport"/>
    <property type="evidence" value="ECO:0007669"/>
    <property type="project" value="UniProtKB-KW"/>
</dbReference>
<feature type="region of interest" description="Disordered" evidence="11">
    <location>
        <begin position="817"/>
        <end position="892"/>
    </location>
</feature>
<dbReference type="InterPro" id="IPR007241">
    <property type="entry name" value="Autophagy-rel_prot_9"/>
</dbReference>
<keyword evidence="5 10" id="KW-0812">Transmembrane</keyword>
<dbReference type="GO" id="GO:0005776">
    <property type="term" value="C:autophagosome"/>
    <property type="evidence" value="ECO:0007669"/>
    <property type="project" value="TreeGrafter"/>
</dbReference>
<evidence type="ECO:0000256" key="1">
    <source>
        <dbReference type="ARBA" id="ARBA00004511"/>
    </source>
</evidence>
<evidence type="ECO:0000313" key="12">
    <source>
        <dbReference type="EMBL" id="CAB3224237.1"/>
    </source>
</evidence>
<dbReference type="EMBL" id="LR783148">
    <property type="protein sequence ID" value="CAB3224237.1"/>
    <property type="molecule type" value="mRNA"/>
</dbReference>
<feature type="compositionally biased region" description="Basic and acidic residues" evidence="11">
    <location>
        <begin position="762"/>
        <end position="778"/>
    </location>
</feature>
<dbReference type="PANTHER" id="PTHR13038">
    <property type="entry name" value="APG9 AUTOPHAGY 9"/>
    <property type="match status" value="1"/>
</dbReference>
<keyword evidence="8 10" id="KW-0445">Lipid transport</keyword>
<evidence type="ECO:0000256" key="4">
    <source>
        <dbReference type="ARBA" id="ARBA00022448"/>
    </source>
</evidence>
<reference evidence="12" key="1">
    <citation type="submission" date="2020-04" db="EMBL/GenBank/DDBJ databases">
        <authorList>
            <person name="Neveu A P."/>
        </authorList>
    </citation>
    <scope>NUCLEOTIDE SEQUENCE</scope>
    <source>
        <tissue evidence="12">Whole embryo</tissue>
    </source>
</reference>
<dbReference type="AlphaFoldDB" id="A0A6F9D7L8"/>
<feature type="region of interest" description="Disordered" evidence="11">
    <location>
        <begin position="750"/>
        <end position="782"/>
    </location>
</feature>
<feature type="transmembrane region" description="Helical" evidence="10">
    <location>
        <begin position="407"/>
        <end position="425"/>
    </location>
</feature>
<evidence type="ECO:0000256" key="8">
    <source>
        <dbReference type="ARBA" id="ARBA00023055"/>
    </source>
</evidence>
<keyword evidence="6 10" id="KW-1133">Transmembrane helix</keyword>
<keyword evidence="7 10" id="KW-0072">Autophagy</keyword>
<evidence type="ECO:0000256" key="5">
    <source>
        <dbReference type="ARBA" id="ARBA00022692"/>
    </source>
</evidence>
<feature type="transmembrane region" description="Helical" evidence="10">
    <location>
        <begin position="71"/>
        <end position="93"/>
    </location>
</feature>
<sequence>MTDFHTSYYKFDSPSDEDQPANEDAYLMHVPDRNKAQWHHIEDLDGFFVRVYQYHQNHGFYCIFMQQCFELVQFIFVVVFASFLFVCVDYDVLFANKVPPGFNHSITDKVTMSDAILSSQVCSMRISQHGMLMFFIVIAALFWTLRAVKVFYSFFQLLEIRHFYRIALHINDNDVDNMTWHDVQQRLMLVQEEQQMCIHKQQLTELDIYNRILRFKNYMIAMINKGLLPPKFTFPILGNVLFLTQGLKYNLELIFFWSPRAIFANSYHIRDEFKQKSRREELSQRISSDLLWLGVLNLVLSPIIFLWQILYSFLSYAEVLKREPGSFGARRWSIYARLYLRHFNELPHEFQARLNRGYKPASAYMDIFTSPMLTVFAKNVAFFVGSLLAVLLTLTVWDEDVLKVEHVLTAITLFTIVVTICKSFIPDEHAVSCPEQLMRQIIAQVHYSPDAWRGQAHTQQVRDEFAQLFQFKASYVIEELLSPIVTPFILIFWMRRRSGEIVDFFRNFTVDIAGVGDVCSFAQLDITKHGDPKWHEKKITEPSHSQQADGGKTELSLMHFAITNPKWDAPKNEDNFLTSLRAHAQKDAASLQTAQVTQNPLLASLNSLGSVDMLPSILNRPNASVLVSGYGTAEPTHGGNSLLRQQSMAQTGISASASQQRHKVAVYRGAKSSEGPVEGSNEYMVSSIYSQKDLHQQQITGEKIVRPFAYSTASEQIRDMSSIEMSLSALYMHELHHQRMNERHSRMMWETIPDDPDDEDDPAKKQHDLHSSVIRRPDFPITHQGYDATSTLTRMNIFGENFSQATDADVVVPNDTLQTENQPAPSTQPFLSSQAPTDHNRRGGLERLSSSDSDASPPQFHLIEHPEEIEETAYELRRPHDSTQDLYRPPEV</sequence>
<gene>
    <name evidence="12" type="primary">Atg9a</name>
</gene>
<dbReference type="GO" id="GO:0000422">
    <property type="term" value="P:autophagy of mitochondrion"/>
    <property type="evidence" value="ECO:0007669"/>
    <property type="project" value="TreeGrafter"/>
</dbReference>
<protein>
    <recommendedName>
        <fullName evidence="3 10">Autophagy-related protein 9</fullName>
    </recommendedName>
</protein>
<dbReference type="Pfam" id="PF04109">
    <property type="entry name" value="ATG9"/>
    <property type="match status" value="1"/>
</dbReference>
<evidence type="ECO:0000256" key="6">
    <source>
        <dbReference type="ARBA" id="ARBA00022989"/>
    </source>
</evidence>
<feature type="transmembrane region" description="Helical" evidence="10">
    <location>
        <begin position="290"/>
        <end position="314"/>
    </location>
</feature>
<evidence type="ECO:0000256" key="11">
    <source>
        <dbReference type="SAM" id="MobiDB-lite"/>
    </source>
</evidence>
<organism evidence="12">
    <name type="scientific">Phallusia mammillata</name>
    <dbReference type="NCBI Taxonomy" id="59560"/>
    <lineage>
        <taxon>Eukaryota</taxon>
        <taxon>Metazoa</taxon>
        <taxon>Chordata</taxon>
        <taxon>Tunicata</taxon>
        <taxon>Ascidiacea</taxon>
        <taxon>Phlebobranchia</taxon>
        <taxon>Ascidiidae</taxon>
        <taxon>Phallusia</taxon>
    </lineage>
</organism>
<feature type="compositionally biased region" description="Basic and acidic residues" evidence="11">
    <location>
        <begin position="874"/>
        <end position="892"/>
    </location>
</feature>
<dbReference type="PANTHER" id="PTHR13038:SF10">
    <property type="entry name" value="AUTOPHAGY-RELATED PROTEIN 9"/>
    <property type="match status" value="1"/>
</dbReference>
<evidence type="ECO:0000256" key="3">
    <source>
        <dbReference type="ARBA" id="ARBA00018074"/>
    </source>
</evidence>
<comment type="function">
    <text evidence="10">Phospholipid scramblase involved in autophagy. Cycles between the preautophagosomal structure/phagophore assembly site (PAS) and the cytoplasmic vesicle pool and supplies membrane for the growing autophagosome. Lipid scramblase activity plays a key role in preautophagosomal structure/phagophore assembly by distributing the phospholipids that arrive through ATG2 from the cytoplasmic to the luminal leaflet of the bilayer, thereby driving autophagosomal membrane expansion.</text>
</comment>
<dbReference type="GO" id="GO:0034045">
    <property type="term" value="C:phagophore assembly site membrane"/>
    <property type="evidence" value="ECO:0007669"/>
    <property type="project" value="UniProtKB-SubCell"/>
</dbReference>
<dbReference type="GO" id="GO:0034727">
    <property type="term" value="P:piecemeal microautophagy of the nucleus"/>
    <property type="evidence" value="ECO:0007669"/>
    <property type="project" value="TreeGrafter"/>
</dbReference>
<feature type="compositionally biased region" description="Polar residues" evidence="11">
    <location>
        <begin position="817"/>
        <end position="837"/>
    </location>
</feature>
<feature type="transmembrane region" description="Helical" evidence="10">
    <location>
        <begin position="132"/>
        <end position="155"/>
    </location>
</feature>
<feature type="compositionally biased region" description="Acidic residues" evidence="11">
    <location>
        <begin position="752"/>
        <end position="761"/>
    </location>
</feature>
<keyword evidence="4 10" id="KW-0813">Transport</keyword>
<evidence type="ECO:0000256" key="7">
    <source>
        <dbReference type="ARBA" id="ARBA00023006"/>
    </source>
</evidence>
<evidence type="ECO:0000256" key="9">
    <source>
        <dbReference type="ARBA" id="ARBA00023136"/>
    </source>
</evidence>
<name>A0A6F9D7L8_9ASCI</name>
<evidence type="ECO:0000256" key="10">
    <source>
        <dbReference type="RuleBase" id="RU364027"/>
    </source>
</evidence>
<comment type="subcellular location">
    <subcellularLocation>
        <location evidence="1 10">Preautophagosomal structure membrane</location>
        <topology evidence="1 10">Multi-pass membrane protein</topology>
    </subcellularLocation>
</comment>